<dbReference type="Proteomes" id="UP000594262">
    <property type="component" value="Unplaced"/>
</dbReference>
<keyword evidence="6 12" id="KW-0456">Lyase</keyword>
<dbReference type="CDD" id="cd00408">
    <property type="entry name" value="DHDPS-like"/>
    <property type="match status" value="1"/>
</dbReference>
<comment type="catalytic activity">
    <reaction evidence="10">
        <text>(4R)-4-hydroxy-2-oxoglutarate = glyoxylate + pyruvate</text>
        <dbReference type="Rhea" id="RHEA:30687"/>
        <dbReference type="ChEBI" id="CHEBI:15361"/>
        <dbReference type="ChEBI" id="CHEBI:36655"/>
        <dbReference type="ChEBI" id="CHEBI:62213"/>
        <dbReference type="EC" id="4.1.3.16"/>
    </reaction>
</comment>
<dbReference type="GO" id="GO:0008840">
    <property type="term" value="F:4-hydroxy-tetrahydrodipicolinate synthase activity"/>
    <property type="evidence" value="ECO:0007669"/>
    <property type="project" value="TreeGrafter"/>
</dbReference>
<dbReference type="InterPro" id="IPR013785">
    <property type="entry name" value="Aldolase_TIM"/>
</dbReference>
<organism evidence="15 16">
    <name type="scientific">Clytia hemisphaerica</name>
    <dbReference type="NCBI Taxonomy" id="252671"/>
    <lineage>
        <taxon>Eukaryota</taxon>
        <taxon>Metazoa</taxon>
        <taxon>Cnidaria</taxon>
        <taxon>Hydrozoa</taxon>
        <taxon>Hydroidolina</taxon>
        <taxon>Leptothecata</taxon>
        <taxon>Obeliida</taxon>
        <taxon>Clytiidae</taxon>
        <taxon>Clytia</taxon>
    </lineage>
</organism>
<evidence type="ECO:0000256" key="2">
    <source>
        <dbReference type="ARBA" id="ARBA00007592"/>
    </source>
</evidence>
<dbReference type="EC" id="4.1.3.16" evidence="4"/>
<evidence type="ECO:0000256" key="14">
    <source>
        <dbReference type="PIRSR" id="PIRSR001365-2"/>
    </source>
</evidence>
<dbReference type="RefSeq" id="XP_066930229.1">
    <property type="nucleotide sequence ID" value="XM_067074128.1"/>
</dbReference>
<feature type="binding site" evidence="14">
    <location>
        <position position="249"/>
    </location>
    <ligand>
        <name>pyruvate</name>
        <dbReference type="ChEBI" id="CHEBI:15361"/>
    </ligand>
</feature>
<dbReference type="InterPro" id="IPR002220">
    <property type="entry name" value="DapA-like"/>
</dbReference>
<dbReference type="PIRSF" id="PIRSF001365">
    <property type="entry name" value="DHDPS"/>
    <property type="match status" value="1"/>
</dbReference>
<dbReference type="GO" id="GO:0008700">
    <property type="term" value="F:(R,S)-4-hydroxy-2-oxoglutarate aldolase activity"/>
    <property type="evidence" value="ECO:0007669"/>
    <property type="project" value="UniProtKB-EC"/>
</dbReference>
<evidence type="ECO:0000256" key="6">
    <source>
        <dbReference type="ARBA" id="ARBA00023239"/>
    </source>
</evidence>
<dbReference type="Gene3D" id="3.20.20.70">
    <property type="entry name" value="Aldolase class I"/>
    <property type="match status" value="1"/>
</dbReference>
<dbReference type="GO" id="GO:0005739">
    <property type="term" value="C:mitochondrion"/>
    <property type="evidence" value="ECO:0007669"/>
    <property type="project" value="TreeGrafter"/>
</dbReference>
<sequence length="335" mass="36443">MAGVTTFFSRKLIDGKHLSKFSKSVRLLLHDGKVASRSMSTDLDLSGIYPPIPTPFKANEDVDWHSLKSNLDKWSAVPFKGYVVQGSNGEYVSLSTEEKIDMVQFVAENVESNKTILVGSGCEGTKETIELTNEMAKKGAHAALVVTPAFFKNRMNSAAMINHYTQVADASSIPVILYNVPSNTGFEFPVDAIIKLSEHPNIIGFKDSGGNITNIGHIISETRERGFQVLAGGASFLMASMNLGAVGGICALANILGQECCDLATLCKEGRLDEARELQLKLIAPNQAVTRKYNVPALKYAMDLCGYYGGPSRSPLGPLNEQEMKDVKNCFKEYC</sequence>
<comment type="function">
    <text evidence="1">Catalyzes the final step in the metabolic pathway of hydroxyproline.</text>
</comment>
<evidence type="ECO:0000256" key="11">
    <source>
        <dbReference type="ARBA" id="ARBA00033613"/>
    </source>
</evidence>
<evidence type="ECO:0000313" key="15">
    <source>
        <dbReference type="EnsemblMetazoa" id="CLYHEMP002796.1"/>
    </source>
</evidence>
<dbReference type="PROSITE" id="PS00666">
    <property type="entry name" value="DHDPS_2"/>
    <property type="match status" value="1"/>
</dbReference>
<evidence type="ECO:0000256" key="5">
    <source>
        <dbReference type="ARBA" id="ARBA00018425"/>
    </source>
</evidence>
<feature type="active site" description="Proton donor/acceptor" evidence="13">
    <location>
        <position position="178"/>
    </location>
</feature>
<dbReference type="SMART" id="SM01130">
    <property type="entry name" value="DHDPS"/>
    <property type="match status" value="1"/>
</dbReference>
<dbReference type="PRINTS" id="PR00146">
    <property type="entry name" value="DHPICSNTHASE"/>
</dbReference>
<keyword evidence="7" id="KW-0704">Schiff base</keyword>
<name>A0A7M5V5J7_9CNID</name>
<dbReference type="PANTHER" id="PTHR12128">
    <property type="entry name" value="DIHYDRODIPICOLINATE SYNTHASE"/>
    <property type="match status" value="1"/>
</dbReference>
<dbReference type="EnsemblMetazoa" id="CLYHEMT002796.1">
    <property type="protein sequence ID" value="CLYHEMP002796.1"/>
    <property type="gene ID" value="CLYHEMG002796"/>
</dbReference>
<comment type="similarity">
    <text evidence="2 12">Belongs to the DapA family.</text>
</comment>
<dbReference type="InterPro" id="IPR020625">
    <property type="entry name" value="Schiff_base-form_aldolases_AS"/>
</dbReference>
<accession>A0A7M5V5J7</accession>
<comment type="subunit">
    <text evidence="3">Homotetramer.</text>
</comment>
<evidence type="ECO:0000256" key="13">
    <source>
        <dbReference type="PIRSR" id="PIRSR001365-1"/>
    </source>
</evidence>
<evidence type="ECO:0000256" key="7">
    <source>
        <dbReference type="ARBA" id="ARBA00023270"/>
    </source>
</evidence>
<dbReference type="PANTHER" id="PTHR12128:SF66">
    <property type="entry name" value="4-HYDROXY-2-OXOGLUTARATE ALDOLASE, MITOCHONDRIAL"/>
    <property type="match status" value="1"/>
</dbReference>
<keyword evidence="16" id="KW-1185">Reference proteome</keyword>
<protein>
    <recommendedName>
        <fullName evidence="5">4-hydroxy-2-oxoglutarate aldolase, mitochondrial</fullName>
        <ecNumber evidence="4">4.1.3.16</ecNumber>
    </recommendedName>
    <alternativeName>
        <fullName evidence="9">Dihydrodipicolinate synthase-like</fullName>
    </alternativeName>
    <alternativeName>
        <fullName evidence="8">Probable 2-keto-4-hydroxyglutarate aldolase</fullName>
    </alternativeName>
</protein>
<dbReference type="Pfam" id="PF00701">
    <property type="entry name" value="DHDPS"/>
    <property type="match status" value="1"/>
</dbReference>
<evidence type="ECO:0000256" key="4">
    <source>
        <dbReference type="ARBA" id="ARBA00012215"/>
    </source>
</evidence>
<evidence type="ECO:0000256" key="12">
    <source>
        <dbReference type="PIRNR" id="PIRNR001365"/>
    </source>
</evidence>
<dbReference type="GeneID" id="136817810"/>
<evidence type="ECO:0000256" key="8">
    <source>
        <dbReference type="ARBA" id="ARBA00030874"/>
    </source>
</evidence>
<dbReference type="GO" id="GO:0009436">
    <property type="term" value="P:glyoxylate catabolic process"/>
    <property type="evidence" value="ECO:0007669"/>
    <property type="project" value="TreeGrafter"/>
</dbReference>
<dbReference type="SUPFAM" id="SSF51569">
    <property type="entry name" value="Aldolase"/>
    <property type="match status" value="1"/>
</dbReference>
<evidence type="ECO:0000256" key="1">
    <source>
        <dbReference type="ARBA" id="ARBA00002577"/>
    </source>
</evidence>
<evidence type="ECO:0000256" key="9">
    <source>
        <dbReference type="ARBA" id="ARBA00032879"/>
    </source>
</evidence>
<feature type="active site" description="Schiff-base intermediate with substrate" evidence="13">
    <location>
        <position position="206"/>
    </location>
</feature>
<evidence type="ECO:0000256" key="10">
    <source>
        <dbReference type="ARBA" id="ARBA00033610"/>
    </source>
</evidence>
<dbReference type="OrthoDB" id="191315at2759"/>
<dbReference type="AlphaFoldDB" id="A0A7M5V5J7"/>
<reference evidence="15" key="1">
    <citation type="submission" date="2021-01" db="UniProtKB">
        <authorList>
            <consortium name="EnsemblMetazoa"/>
        </authorList>
    </citation>
    <scope>IDENTIFICATION</scope>
</reference>
<evidence type="ECO:0000313" key="16">
    <source>
        <dbReference type="Proteomes" id="UP000594262"/>
    </source>
</evidence>
<evidence type="ECO:0000256" key="3">
    <source>
        <dbReference type="ARBA" id="ARBA00011881"/>
    </source>
</evidence>
<proteinExistence type="inferred from homology"/>
<comment type="catalytic activity">
    <reaction evidence="11">
        <text>(4S)-4-hydroxy-2-oxoglutarate = glyoxylate + pyruvate</text>
        <dbReference type="Rhea" id="RHEA:35639"/>
        <dbReference type="ChEBI" id="CHEBI:15361"/>
        <dbReference type="ChEBI" id="CHEBI:36655"/>
        <dbReference type="ChEBI" id="CHEBI:71685"/>
        <dbReference type="EC" id="4.1.3.16"/>
    </reaction>
</comment>